<evidence type="ECO:0000256" key="1">
    <source>
        <dbReference type="SAM" id="MobiDB-lite"/>
    </source>
</evidence>
<evidence type="ECO:0008006" key="4">
    <source>
        <dbReference type="Google" id="ProtNLM"/>
    </source>
</evidence>
<gene>
    <name evidence="2" type="ORF">BCR33DRAFT_189387</name>
</gene>
<dbReference type="Proteomes" id="UP000193642">
    <property type="component" value="Unassembled WGS sequence"/>
</dbReference>
<keyword evidence="3" id="KW-1185">Reference proteome</keyword>
<accession>A0A1Y2D3M8</accession>
<protein>
    <recommendedName>
        <fullName evidence="4">Ankyrin</fullName>
    </recommendedName>
</protein>
<dbReference type="SUPFAM" id="SSF48403">
    <property type="entry name" value="Ankyrin repeat"/>
    <property type="match status" value="1"/>
</dbReference>
<feature type="region of interest" description="Disordered" evidence="1">
    <location>
        <begin position="191"/>
        <end position="214"/>
    </location>
</feature>
<dbReference type="InterPro" id="IPR036770">
    <property type="entry name" value="Ankyrin_rpt-contain_sf"/>
</dbReference>
<proteinExistence type="predicted"/>
<reference evidence="2 3" key="1">
    <citation type="submission" date="2016-07" db="EMBL/GenBank/DDBJ databases">
        <title>Pervasive Adenine N6-methylation of Active Genes in Fungi.</title>
        <authorList>
            <consortium name="DOE Joint Genome Institute"/>
            <person name="Mondo S.J."/>
            <person name="Dannebaum R.O."/>
            <person name="Kuo R.C."/>
            <person name="Labutti K."/>
            <person name="Haridas S."/>
            <person name="Kuo A."/>
            <person name="Salamov A."/>
            <person name="Ahrendt S.R."/>
            <person name="Lipzen A."/>
            <person name="Sullivan W."/>
            <person name="Andreopoulos W.B."/>
            <person name="Clum A."/>
            <person name="Lindquist E."/>
            <person name="Daum C."/>
            <person name="Ramamoorthy G.K."/>
            <person name="Gryganskyi A."/>
            <person name="Culley D."/>
            <person name="Magnuson J.K."/>
            <person name="James T.Y."/>
            <person name="O'Malley M.A."/>
            <person name="Stajich J.E."/>
            <person name="Spatafora J.W."/>
            <person name="Visel A."/>
            <person name="Grigoriev I.V."/>
        </authorList>
    </citation>
    <scope>NUCLEOTIDE SEQUENCE [LARGE SCALE GENOMIC DNA]</scope>
    <source>
        <strain evidence="2 3">JEL800</strain>
    </source>
</reference>
<dbReference type="Gene3D" id="1.25.40.20">
    <property type="entry name" value="Ankyrin repeat-containing domain"/>
    <property type="match status" value="1"/>
</dbReference>
<dbReference type="EMBL" id="MCGO01000002">
    <property type="protein sequence ID" value="ORY53165.1"/>
    <property type="molecule type" value="Genomic_DNA"/>
</dbReference>
<organism evidence="2 3">
    <name type="scientific">Rhizoclosmatium globosum</name>
    <dbReference type="NCBI Taxonomy" id="329046"/>
    <lineage>
        <taxon>Eukaryota</taxon>
        <taxon>Fungi</taxon>
        <taxon>Fungi incertae sedis</taxon>
        <taxon>Chytridiomycota</taxon>
        <taxon>Chytridiomycota incertae sedis</taxon>
        <taxon>Chytridiomycetes</taxon>
        <taxon>Chytridiales</taxon>
        <taxon>Chytriomycetaceae</taxon>
        <taxon>Rhizoclosmatium</taxon>
    </lineage>
</organism>
<comment type="caution">
    <text evidence="2">The sequence shown here is derived from an EMBL/GenBank/DDBJ whole genome shotgun (WGS) entry which is preliminary data.</text>
</comment>
<feature type="compositionally biased region" description="Polar residues" evidence="1">
    <location>
        <begin position="39"/>
        <end position="63"/>
    </location>
</feature>
<feature type="region of interest" description="Disordered" evidence="1">
    <location>
        <begin position="11"/>
        <end position="63"/>
    </location>
</feature>
<dbReference type="AlphaFoldDB" id="A0A1Y2D3M8"/>
<evidence type="ECO:0000313" key="2">
    <source>
        <dbReference type="EMBL" id="ORY53165.1"/>
    </source>
</evidence>
<sequence>MWPTSLFLKPKMAPSYPPPHCQTTDLESGLQDESAVNPGGTTPPESATLNGSNDSVHTNNANPEISYRDIPIYREVLRDNADGVKSILKSTQSTNFTEIQRRGKLGETILHVAILNCKTKVAAMLINDYGDEQVVLQEAPNVGGRTESTRLIDVCYGVGKTRELFYEPSSQIPVSVPWGVIDNYFDDSTIHESQQEPKVQETENSSSQRLETESVGSMSTHYVLKTEKKAIYKLEEKKAIIPPKLLEPVSCLKCYLGETALHLACKNRMTEIVS</sequence>
<evidence type="ECO:0000313" key="3">
    <source>
        <dbReference type="Proteomes" id="UP000193642"/>
    </source>
</evidence>
<feature type="compositionally biased region" description="Basic and acidic residues" evidence="1">
    <location>
        <begin position="191"/>
        <end position="201"/>
    </location>
</feature>
<feature type="compositionally biased region" description="Polar residues" evidence="1">
    <location>
        <begin position="202"/>
        <end position="214"/>
    </location>
</feature>
<name>A0A1Y2D3M8_9FUNG</name>